<dbReference type="InterPro" id="IPR001810">
    <property type="entry name" value="F-box_dom"/>
</dbReference>
<dbReference type="Gene3D" id="1.20.1280.50">
    <property type="match status" value="1"/>
</dbReference>
<reference evidence="3 4" key="1">
    <citation type="journal article" date="2015" name="Genome Biol. Evol.">
        <title>Phylogenomic analyses indicate that early fungi evolved digesting cell walls of algal ancestors of land plants.</title>
        <authorList>
            <person name="Chang Y."/>
            <person name="Wang S."/>
            <person name="Sekimoto S."/>
            <person name="Aerts A.L."/>
            <person name="Choi C."/>
            <person name="Clum A."/>
            <person name="LaButti K.M."/>
            <person name="Lindquist E.A."/>
            <person name="Yee Ngan C."/>
            <person name="Ohm R.A."/>
            <person name="Salamov A.A."/>
            <person name="Grigoriev I.V."/>
            <person name="Spatafora J.W."/>
            <person name="Berbee M.L."/>
        </authorList>
    </citation>
    <scope>NUCLEOTIDE SEQUENCE [LARGE SCALE GENOMIC DNA]</scope>
    <source>
        <strain evidence="3 4">JEL478</strain>
    </source>
</reference>
<dbReference type="OrthoDB" id="3219396at2759"/>
<dbReference type="STRING" id="1344416.A0A139A0T9"/>
<evidence type="ECO:0000259" key="2">
    <source>
        <dbReference type="PROSITE" id="PS50181"/>
    </source>
</evidence>
<name>A0A139A0T9_GONPJ</name>
<feature type="region of interest" description="Disordered" evidence="1">
    <location>
        <begin position="258"/>
        <end position="280"/>
    </location>
</feature>
<feature type="domain" description="F-box" evidence="2">
    <location>
        <begin position="84"/>
        <end position="130"/>
    </location>
</feature>
<dbReference type="PROSITE" id="PS50181">
    <property type="entry name" value="FBOX"/>
    <property type="match status" value="1"/>
</dbReference>
<dbReference type="Proteomes" id="UP000070544">
    <property type="component" value="Unassembled WGS sequence"/>
</dbReference>
<protein>
    <recommendedName>
        <fullName evidence="2">F-box domain-containing protein</fullName>
    </recommendedName>
</protein>
<dbReference type="InterPro" id="IPR036047">
    <property type="entry name" value="F-box-like_dom_sf"/>
</dbReference>
<dbReference type="EMBL" id="KQ965827">
    <property type="protein sequence ID" value="KXS10389.1"/>
    <property type="molecule type" value="Genomic_DNA"/>
</dbReference>
<evidence type="ECO:0000256" key="1">
    <source>
        <dbReference type="SAM" id="MobiDB-lite"/>
    </source>
</evidence>
<gene>
    <name evidence="3" type="ORF">M427DRAFT_482964</name>
</gene>
<keyword evidence="4" id="KW-1185">Reference proteome</keyword>
<proteinExistence type="predicted"/>
<dbReference type="Pfam" id="PF12937">
    <property type="entry name" value="F-box-like"/>
    <property type="match status" value="1"/>
</dbReference>
<evidence type="ECO:0000313" key="4">
    <source>
        <dbReference type="Proteomes" id="UP000070544"/>
    </source>
</evidence>
<sequence length="437" mass="48245">MSGSARNDVAKLAEGVEGTGSIVELETSGPAVLGSAGAKPESMAGEMVLFALTTVNHSAYSRNGVPIQAEWGQYLPEVPLENGACPLMGMPKEVLVRVTEFVEDTDLQTLRHCSRLFLPLCSDPHLWRKHIYSRRHPPRLARLLHSLPQRPTRESLIAREILFAMCGVAAVARGEYIGGEGVTRQWEARRMLWWKLVGRKVDRALKRRPSVEEMRNLVPVEAVPSTIVFVNIGSSRSAGAPGSLQRSDSDRSSIITLDTTPFHDEDSGPATDDDTPAKPSTPCLVCHAPHTPPSSPPRVTSANLVPKIVDLGNAMRRDKLNRALQTRRSWAEMVSTESEVFKTYAVTIHSTPHLPLLAVQLQLSRNLLLSRLRRRDGASGPSASTTRTAPRSWIPRAMSDAVQRHVAYFEAQMCKWAPPAPEWEGRYRKGGRKSARK</sequence>
<dbReference type="AlphaFoldDB" id="A0A139A0T9"/>
<accession>A0A139A0T9</accession>
<evidence type="ECO:0000313" key="3">
    <source>
        <dbReference type="EMBL" id="KXS10389.1"/>
    </source>
</evidence>
<dbReference type="SUPFAM" id="SSF81383">
    <property type="entry name" value="F-box domain"/>
    <property type="match status" value="1"/>
</dbReference>
<organism evidence="3 4">
    <name type="scientific">Gonapodya prolifera (strain JEL478)</name>
    <name type="common">Monoblepharis prolifera</name>
    <dbReference type="NCBI Taxonomy" id="1344416"/>
    <lineage>
        <taxon>Eukaryota</taxon>
        <taxon>Fungi</taxon>
        <taxon>Fungi incertae sedis</taxon>
        <taxon>Chytridiomycota</taxon>
        <taxon>Chytridiomycota incertae sedis</taxon>
        <taxon>Monoblepharidomycetes</taxon>
        <taxon>Monoblepharidales</taxon>
        <taxon>Gonapodyaceae</taxon>
        <taxon>Gonapodya</taxon>
    </lineage>
</organism>